<dbReference type="InterPro" id="IPR000794">
    <property type="entry name" value="Beta-ketoacyl_synthase"/>
</dbReference>
<evidence type="ECO:0000256" key="2">
    <source>
        <dbReference type="ARBA" id="ARBA00008467"/>
    </source>
</evidence>
<evidence type="ECO:0000256" key="4">
    <source>
        <dbReference type="ARBA" id="ARBA00014657"/>
    </source>
</evidence>
<comment type="function">
    <text evidence="11 14">Involved in the type II fatty acid elongation cycle. Catalyzes the elongation of a wide range of acyl-ACP by the addition of two carbons from malonyl-ACP to an acyl acceptor. Can efficiently catalyze the conversion of palmitoleoyl-ACP (cis-hexadec-9-enoyl-ACP) to cis-vaccenoyl-ACP (cis-octadec-11-enoyl-ACP), an essential step in the thermal regulation of fatty acid composition.</text>
</comment>
<dbReference type="RefSeq" id="WP_154525042.1">
    <property type="nucleotide sequence ID" value="NZ_VULZ01000006.1"/>
</dbReference>
<evidence type="ECO:0000256" key="14">
    <source>
        <dbReference type="PIRNR" id="PIRNR000447"/>
    </source>
</evidence>
<dbReference type="InterPro" id="IPR016039">
    <property type="entry name" value="Thiolase-like"/>
</dbReference>
<dbReference type="InterPro" id="IPR014030">
    <property type="entry name" value="Ketoacyl_synth_N"/>
</dbReference>
<keyword evidence="9 14" id="KW-0275">Fatty acid biosynthesis</keyword>
<dbReference type="NCBIfam" id="NF005589">
    <property type="entry name" value="PRK07314.1"/>
    <property type="match status" value="1"/>
</dbReference>
<feature type="domain" description="Ketosynthase family 3 (KS3)" evidence="17">
    <location>
        <begin position="2"/>
        <end position="409"/>
    </location>
</feature>
<evidence type="ECO:0000256" key="7">
    <source>
        <dbReference type="ARBA" id="ARBA00022832"/>
    </source>
</evidence>
<protein>
    <recommendedName>
        <fullName evidence="4 14">3-oxoacyl-[acyl-carrier-protein] synthase 2</fullName>
        <ecNumber evidence="3 14">2.3.1.179</ecNumber>
    </recommendedName>
</protein>
<dbReference type="FunFam" id="3.40.47.10:FF:000018">
    <property type="entry name" value="3-oxoacyl-[acyl-carrier-protein] synthase 2"/>
    <property type="match status" value="1"/>
</dbReference>
<gene>
    <name evidence="18" type="primary">fabF</name>
    <name evidence="18" type="ORF">FYJ35_07150</name>
</gene>
<dbReference type="PIRSF" id="PIRSF000447">
    <property type="entry name" value="KAS_II"/>
    <property type="match status" value="1"/>
</dbReference>
<evidence type="ECO:0000256" key="3">
    <source>
        <dbReference type="ARBA" id="ARBA00012356"/>
    </source>
</evidence>
<dbReference type="SUPFAM" id="SSF53901">
    <property type="entry name" value="Thiolase-like"/>
    <property type="match status" value="2"/>
</dbReference>
<dbReference type="InterPro" id="IPR018201">
    <property type="entry name" value="Ketoacyl_synth_AS"/>
</dbReference>
<dbReference type="GO" id="GO:0030497">
    <property type="term" value="P:fatty acid elongation"/>
    <property type="evidence" value="ECO:0007669"/>
    <property type="project" value="UniProtKB-ARBA"/>
</dbReference>
<evidence type="ECO:0000259" key="17">
    <source>
        <dbReference type="PROSITE" id="PS52004"/>
    </source>
</evidence>
<comment type="catalytic activity">
    <reaction evidence="13 14">
        <text>a fatty acyl-[ACP] + malonyl-[ACP] + H(+) = a 3-oxoacyl-[ACP] + holo-[ACP] + CO2</text>
        <dbReference type="Rhea" id="RHEA:22836"/>
        <dbReference type="Rhea" id="RHEA-COMP:9623"/>
        <dbReference type="Rhea" id="RHEA-COMP:9685"/>
        <dbReference type="Rhea" id="RHEA-COMP:9916"/>
        <dbReference type="Rhea" id="RHEA-COMP:14125"/>
        <dbReference type="ChEBI" id="CHEBI:15378"/>
        <dbReference type="ChEBI" id="CHEBI:16526"/>
        <dbReference type="ChEBI" id="CHEBI:64479"/>
        <dbReference type="ChEBI" id="CHEBI:78449"/>
        <dbReference type="ChEBI" id="CHEBI:78776"/>
        <dbReference type="ChEBI" id="CHEBI:138651"/>
    </reaction>
</comment>
<sequence>MSRRVAVTGLGIVCPIGNSTEDVMNSVRNGRCGIAPITRYDTSHQKVKLAGEVKDLKIDAYIDPSEARKMDLYTQYALCAAIQAVSDSGLSFEEEDKQRCGVILGTGIGGIETIEQQQVRGEKHGFDRVNPFFIPRAISNMSAGHVALRFGLRGICETTVSACASSANAIGEAYLKVKEGRVDICLTGGSEAAVTPLSIGGFTSLQALSLSQDPARASIPFDKERNGFVMGEGGAVLVLEEYEYARRRGAHIYGEITGYGATCDAYHITSPDPDAKEAAACIRLAMEEAGLSPEDVDYINAHGTSTHLNDSCETKAIRAVFGDAADHLKVSSTKSMTGHMLGAAAAVEAVITLLAMEEGFVPPTIGLRVPDPECDLDYVPETGYSCPIRNALSESFGFGGHNVCLAFRREDKV</sequence>
<dbReference type="PANTHER" id="PTHR11712">
    <property type="entry name" value="POLYKETIDE SYNTHASE-RELATED"/>
    <property type="match status" value="1"/>
</dbReference>
<dbReference type="PROSITE" id="PS52004">
    <property type="entry name" value="KS3_2"/>
    <property type="match status" value="1"/>
</dbReference>
<dbReference type="Proteomes" id="UP000481852">
    <property type="component" value="Unassembled WGS sequence"/>
</dbReference>
<keyword evidence="7" id="KW-0276">Fatty acid metabolism</keyword>
<dbReference type="UniPathway" id="UPA00094"/>
<evidence type="ECO:0000313" key="19">
    <source>
        <dbReference type="Proteomes" id="UP000481852"/>
    </source>
</evidence>
<evidence type="ECO:0000256" key="12">
    <source>
        <dbReference type="ARBA" id="ARBA00047318"/>
    </source>
</evidence>
<keyword evidence="10 14" id="KW-0012">Acyltransferase</keyword>
<evidence type="ECO:0000256" key="16">
    <source>
        <dbReference type="RuleBase" id="RU003694"/>
    </source>
</evidence>
<evidence type="ECO:0000256" key="1">
    <source>
        <dbReference type="ARBA" id="ARBA00005194"/>
    </source>
</evidence>
<name>A0A6L5X8P9_9FIRM</name>
<dbReference type="Gene3D" id="3.40.47.10">
    <property type="match status" value="1"/>
</dbReference>
<dbReference type="Pfam" id="PF00109">
    <property type="entry name" value="ketoacyl-synt"/>
    <property type="match status" value="1"/>
</dbReference>
<dbReference type="InterPro" id="IPR017568">
    <property type="entry name" value="3-oxoacyl-ACP_synth-2"/>
</dbReference>
<evidence type="ECO:0000256" key="9">
    <source>
        <dbReference type="ARBA" id="ARBA00023160"/>
    </source>
</evidence>
<dbReference type="PANTHER" id="PTHR11712:SF336">
    <property type="entry name" value="3-OXOACYL-[ACYL-CARRIER-PROTEIN] SYNTHASE, MITOCHONDRIAL"/>
    <property type="match status" value="1"/>
</dbReference>
<dbReference type="PROSITE" id="PS00606">
    <property type="entry name" value="KS3_1"/>
    <property type="match status" value="1"/>
</dbReference>
<comment type="pathway">
    <text evidence="1 14">Lipid metabolism; fatty acid biosynthesis.</text>
</comment>
<evidence type="ECO:0000256" key="8">
    <source>
        <dbReference type="ARBA" id="ARBA00023098"/>
    </source>
</evidence>
<dbReference type="GO" id="GO:0004315">
    <property type="term" value="F:3-oxoacyl-[acyl-carrier-protein] synthase activity"/>
    <property type="evidence" value="ECO:0007669"/>
    <property type="project" value="UniProtKB-UniRule"/>
</dbReference>
<evidence type="ECO:0000256" key="13">
    <source>
        <dbReference type="ARBA" id="ARBA00047659"/>
    </source>
</evidence>
<comment type="caution">
    <text evidence="18">The sequence shown here is derived from an EMBL/GenBank/DDBJ whole genome shotgun (WGS) entry which is preliminary data.</text>
</comment>
<evidence type="ECO:0000256" key="6">
    <source>
        <dbReference type="ARBA" id="ARBA00022679"/>
    </source>
</evidence>
<evidence type="ECO:0000256" key="5">
    <source>
        <dbReference type="ARBA" id="ARBA00022516"/>
    </source>
</evidence>
<keyword evidence="8" id="KW-0443">Lipid metabolism</keyword>
<dbReference type="Pfam" id="PF02801">
    <property type="entry name" value="Ketoacyl-synt_C"/>
    <property type="match status" value="1"/>
</dbReference>
<dbReference type="FunFam" id="3.40.47.10:FF:000029">
    <property type="entry name" value="3-oxoacyl-[acyl-carrier-protein] synthase 1"/>
    <property type="match status" value="1"/>
</dbReference>
<keyword evidence="19" id="KW-1185">Reference proteome</keyword>
<feature type="active site" description="For beta-ketoacyl synthase activity" evidence="15">
    <location>
        <position position="163"/>
    </location>
</feature>
<proteinExistence type="inferred from homology"/>
<evidence type="ECO:0000313" key="18">
    <source>
        <dbReference type="EMBL" id="MSS14822.1"/>
    </source>
</evidence>
<keyword evidence="6 14" id="KW-0808">Transferase</keyword>
<dbReference type="SMART" id="SM00825">
    <property type="entry name" value="PKS_KS"/>
    <property type="match status" value="1"/>
</dbReference>
<dbReference type="EC" id="2.3.1.179" evidence="3 14"/>
<dbReference type="NCBIfam" id="TIGR03150">
    <property type="entry name" value="fabF"/>
    <property type="match status" value="1"/>
</dbReference>
<evidence type="ECO:0000256" key="10">
    <source>
        <dbReference type="ARBA" id="ARBA00023315"/>
    </source>
</evidence>
<dbReference type="InterPro" id="IPR020841">
    <property type="entry name" value="PKS_Beta-ketoAc_synthase_dom"/>
</dbReference>
<comment type="similarity">
    <text evidence="2 14 16">Belongs to the thiolase-like superfamily. Beta-ketoacyl-ACP synthases family.</text>
</comment>
<evidence type="ECO:0000256" key="11">
    <source>
        <dbReference type="ARBA" id="ARBA00024006"/>
    </source>
</evidence>
<accession>A0A6L5X8P9</accession>
<evidence type="ECO:0000256" key="15">
    <source>
        <dbReference type="PIRSR" id="PIRSR000447-1"/>
    </source>
</evidence>
<dbReference type="GO" id="GO:0005829">
    <property type="term" value="C:cytosol"/>
    <property type="evidence" value="ECO:0007669"/>
    <property type="project" value="TreeGrafter"/>
</dbReference>
<dbReference type="EMBL" id="VULZ01000006">
    <property type="protein sequence ID" value="MSS14822.1"/>
    <property type="molecule type" value="Genomic_DNA"/>
</dbReference>
<dbReference type="CDD" id="cd00834">
    <property type="entry name" value="KAS_I_II"/>
    <property type="match status" value="1"/>
</dbReference>
<reference evidence="18 19" key="1">
    <citation type="submission" date="2019-08" db="EMBL/GenBank/DDBJ databases">
        <title>In-depth cultivation of the pig gut microbiome towards novel bacterial diversity and tailored functional studies.</title>
        <authorList>
            <person name="Wylensek D."/>
            <person name="Hitch T.C.A."/>
            <person name="Clavel T."/>
        </authorList>
    </citation>
    <scope>NUCLEOTIDE SEQUENCE [LARGE SCALE GENOMIC DNA]</scope>
    <source>
        <strain evidence="18 19">Oil+RF-744-WCA-WT-11</strain>
    </source>
</reference>
<keyword evidence="5 14" id="KW-0444">Lipid biosynthesis</keyword>
<dbReference type="InterPro" id="IPR014031">
    <property type="entry name" value="Ketoacyl_synth_C"/>
</dbReference>
<comment type="catalytic activity">
    <reaction evidence="12 14">
        <text>(9Z)-hexadecenoyl-[ACP] + malonyl-[ACP] + H(+) = 3-oxo-(11Z)-octadecenoyl-[ACP] + holo-[ACP] + CO2</text>
        <dbReference type="Rhea" id="RHEA:55040"/>
        <dbReference type="Rhea" id="RHEA-COMP:9623"/>
        <dbReference type="Rhea" id="RHEA-COMP:9685"/>
        <dbReference type="Rhea" id="RHEA-COMP:10800"/>
        <dbReference type="Rhea" id="RHEA-COMP:14074"/>
        <dbReference type="ChEBI" id="CHEBI:15378"/>
        <dbReference type="ChEBI" id="CHEBI:16526"/>
        <dbReference type="ChEBI" id="CHEBI:64479"/>
        <dbReference type="ChEBI" id="CHEBI:78449"/>
        <dbReference type="ChEBI" id="CHEBI:83989"/>
        <dbReference type="ChEBI" id="CHEBI:138538"/>
        <dbReference type="EC" id="2.3.1.179"/>
    </reaction>
</comment>
<dbReference type="AlphaFoldDB" id="A0A6L5X8P9"/>
<organism evidence="18 19">
    <name type="scientific">Porcincola intestinalis</name>
    <dbReference type="NCBI Taxonomy" id="2606632"/>
    <lineage>
        <taxon>Bacteria</taxon>
        <taxon>Bacillati</taxon>
        <taxon>Bacillota</taxon>
        <taxon>Clostridia</taxon>
        <taxon>Lachnospirales</taxon>
        <taxon>Lachnospiraceae</taxon>
        <taxon>Porcincola</taxon>
    </lineage>
</organism>